<name>A0A6B1DM12_9CHLR</name>
<feature type="region of interest" description="Disordered" evidence="1">
    <location>
        <begin position="114"/>
        <end position="138"/>
    </location>
</feature>
<gene>
    <name evidence="2" type="ORF">F4Y08_00600</name>
</gene>
<proteinExistence type="predicted"/>
<dbReference type="AlphaFoldDB" id="A0A6B1DM12"/>
<evidence type="ECO:0000256" key="1">
    <source>
        <dbReference type="SAM" id="MobiDB-lite"/>
    </source>
</evidence>
<organism evidence="2">
    <name type="scientific">Caldilineaceae bacterium SB0662_bin_9</name>
    <dbReference type="NCBI Taxonomy" id="2605258"/>
    <lineage>
        <taxon>Bacteria</taxon>
        <taxon>Bacillati</taxon>
        <taxon>Chloroflexota</taxon>
        <taxon>Caldilineae</taxon>
        <taxon>Caldilineales</taxon>
        <taxon>Caldilineaceae</taxon>
    </lineage>
</organism>
<sequence>MALFVLGFLLFIVVFTLAAVHGTRLAGRIMGERVNALHHAIETILETERIPEAWLEPRPADDRRSMQRQQRRALRRLHQARKYIERTPSISDVESREYILSELDRIRDQWLAGELFPPPGSGTEASPVPTDPAPAGHI</sequence>
<comment type="caution">
    <text evidence="2">The sequence shown here is derived from an EMBL/GenBank/DDBJ whole genome shotgun (WGS) entry which is preliminary data.</text>
</comment>
<protein>
    <submittedName>
        <fullName evidence="2">Uncharacterized protein</fullName>
    </submittedName>
</protein>
<reference evidence="2" key="1">
    <citation type="submission" date="2019-09" db="EMBL/GenBank/DDBJ databases">
        <title>Characterisation of the sponge microbiome using genome-centric metagenomics.</title>
        <authorList>
            <person name="Engelberts J.P."/>
            <person name="Robbins S.J."/>
            <person name="De Goeij J.M."/>
            <person name="Aranda M."/>
            <person name="Bell S.C."/>
            <person name="Webster N.S."/>
        </authorList>
    </citation>
    <scope>NUCLEOTIDE SEQUENCE</scope>
    <source>
        <strain evidence="2">SB0662_bin_9</strain>
    </source>
</reference>
<accession>A0A6B1DM12</accession>
<evidence type="ECO:0000313" key="2">
    <source>
        <dbReference type="EMBL" id="MYD88829.1"/>
    </source>
</evidence>
<dbReference type="EMBL" id="VXPY01000007">
    <property type="protein sequence ID" value="MYD88829.1"/>
    <property type="molecule type" value="Genomic_DNA"/>
</dbReference>